<evidence type="ECO:0000256" key="1">
    <source>
        <dbReference type="ARBA" id="ARBA00022737"/>
    </source>
</evidence>
<dbReference type="Pfam" id="PF13432">
    <property type="entry name" value="TPR_16"/>
    <property type="match status" value="3"/>
</dbReference>
<sequence length="564" mass="60473">MPSHAAKAISRAPRVCSVSAVRPCTTCSSSTISRPDVRRVVRLLVPLLLAATVGAPVSGGATPLDEARAAAGKALERRDPIAAEVILRKAIAAGVPADALRAQLAEALLRQGDRGEVRRVLAQGSFTPETSGLGWRVRGQLEMSSGNLPGAAQAFDKALSFTPRDADLWTAIASLRFSGGEQAQAVAAADFAVQLDPHNPRALALRGMLIREQYGLQASLPWFEAALQLQPEDPGLLAEYAATLGDIGEYRAMLIVCRKIAQIDPRNPRPLFLQAVLAARAGETELARTLLLRTGNAMRDVPAAILLNGVLEYRAGNINLAVEQFDRLLRAQPDNLQARELLARALSRMGDARQVVSRFDADARQPYASPYLLDIVGHAWLRLGNRARGQELLARADLRGTRPAQPLAADLPLPVLAARYADGPRFAFNAVPYVRALLVAGRKDEAQEVADRLSDANPGAAEAWLLSGDVEMARGRTADALEDFGSAAAIRFNEPVLRRMDAALRALGQRDKADGMTSRFLAQNPSSIVAMKLLAASWASRAPSPARDQLENALGARGQGRSLR</sequence>
<dbReference type="Gene3D" id="1.25.40.10">
    <property type="entry name" value="Tetratricopeptide repeat domain"/>
    <property type="match status" value="2"/>
</dbReference>
<dbReference type="SMART" id="SM00028">
    <property type="entry name" value="TPR"/>
    <property type="match status" value="5"/>
</dbReference>
<dbReference type="InterPro" id="IPR011990">
    <property type="entry name" value="TPR-like_helical_dom_sf"/>
</dbReference>
<keyword evidence="1" id="KW-0677">Repeat</keyword>
<reference evidence="4 5" key="1">
    <citation type="submission" date="2020-04" db="EMBL/GenBank/DDBJ databases">
        <title>Novosphingobium sp. TW-4 isolated from soil.</title>
        <authorList>
            <person name="Dahal R.H."/>
            <person name="Chaudhary D.K."/>
        </authorList>
    </citation>
    <scope>NUCLEOTIDE SEQUENCE [LARGE SCALE GENOMIC DNA]</scope>
    <source>
        <strain evidence="4 5">TW-4</strain>
    </source>
</reference>
<dbReference type="AlphaFoldDB" id="A0A7Y0BPJ0"/>
<evidence type="ECO:0000256" key="2">
    <source>
        <dbReference type="ARBA" id="ARBA00022803"/>
    </source>
</evidence>
<proteinExistence type="predicted"/>
<protein>
    <submittedName>
        <fullName evidence="4">Tetratricopeptide repeat protein</fullName>
    </submittedName>
</protein>
<dbReference type="InterPro" id="IPR050498">
    <property type="entry name" value="Ycf3"/>
</dbReference>
<dbReference type="PANTHER" id="PTHR44858">
    <property type="entry name" value="TETRATRICOPEPTIDE REPEAT PROTEIN 6"/>
    <property type="match status" value="1"/>
</dbReference>
<organism evidence="4 5">
    <name type="scientific">Novosphingobium olei</name>
    <dbReference type="NCBI Taxonomy" id="2728851"/>
    <lineage>
        <taxon>Bacteria</taxon>
        <taxon>Pseudomonadati</taxon>
        <taxon>Pseudomonadota</taxon>
        <taxon>Alphaproteobacteria</taxon>
        <taxon>Sphingomonadales</taxon>
        <taxon>Sphingomonadaceae</taxon>
        <taxon>Novosphingobium</taxon>
    </lineage>
</organism>
<accession>A0A7Y0BPJ0</accession>
<evidence type="ECO:0000313" key="5">
    <source>
        <dbReference type="Proteomes" id="UP000583556"/>
    </source>
</evidence>
<dbReference type="EMBL" id="JABBGM010000004">
    <property type="protein sequence ID" value="NML94215.1"/>
    <property type="molecule type" value="Genomic_DNA"/>
</dbReference>
<dbReference type="PANTHER" id="PTHR44858:SF1">
    <property type="entry name" value="UDP-N-ACETYLGLUCOSAMINE--PEPTIDE N-ACETYLGLUCOSAMINYLTRANSFERASE SPINDLY-RELATED"/>
    <property type="match status" value="1"/>
</dbReference>
<keyword evidence="2 3" id="KW-0802">TPR repeat</keyword>
<evidence type="ECO:0000313" key="4">
    <source>
        <dbReference type="EMBL" id="NML94215.1"/>
    </source>
</evidence>
<comment type="caution">
    <text evidence="4">The sequence shown here is derived from an EMBL/GenBank/DDBJ whole genome shotgun (WGS) entry which is preliminary data.</text>
</comment>
<dbReference type="PROSITE" id="PS50005">
    <property type="entry name" value="TPR"/>
    <property type="match status" value="2"/>
</dbReference>
<dbReference type="Proteomes" id="UP000583556">
    <property type="component" value="Unassembled WGS sequence"/>
</dbReference>
<gene>
    <name evidence="4" type="ORF">HHL27_11120</name>
</gene>
<dbReference type="InterPro" id="IPR019734">
    <property type="entry name" value="TPR_rpt"/>
</dbReference>
<evidence type="ECO:0000256" key="3">
    <source>
        <dbReference type="PROSITE-ProRule" id="PRU00339"/>
    </source>
</evidence>
<feature type="repeat" description="TPR" evidence="3">
    <location>
        <begin position="302"/>
        <end position="335"/>
    </location>
</feature>
<name>A0A7Y0BPJ0_9SPHN</name>
<dbReference type="SUPFAM" id="SSF48452">
    <property type="entry name" value="TPR-like"/>
    <property type="match status" value="3"/>
</dbReference>
<feature type="repeat" description="TPR" evidence="3">
    <location>
        <begin position="132"/>
        <end position="165"/>
    </location>
</feature>
<keyword evidence="5" id="KW-1185">Reference proteome</keyword>